<feature type="domain" description="Toprim" evidence="10">
    <location>
        <begin position="2"/>
        <end position="135"/>
    </location>
</feature>
<comment type="similarity">
    <text evidence="2 8">Belongs to the type IA topoisomerase family.</text>
</comment>
<dbReference type="CDD" id="cd00186">
    <property type="entry name" value="TOP1Ac"/>
    <property type="match status" value="1"/>
</dbReference>
<feature type="binding site" evidence="8">
    <location>
        <position position="8"/>
    </location>
    <ligand>
        <name>Mg(2+)</name>
        <dbReference type="ChEBI" id="CHEBI:18420"/>
        <note>catalytic</note>
    </ligand>
</feature>
<dbReference type="GO" id="GO:0003917">
    <property type="term" value="F:DNA topoisomerase type I (single strand cut, ATP-independent) activity"/>
    <property type="evidence" value="ECO:0007669"/>
    <property type="project" value="UniProtKB-UniRule"/>
</dbReference>
<dbReference type="GO" id="GO:0006310">
    <property type="term" value="P:DNA recombination"/>
    <property type="evidence" value="ECO:0007669"/>
    <property type="project" value="TreeGrafter"/>
</dbReference>
<dbReference type="PANTHER" id="PTHR11390:SF21">
    <property type="entry name" value="DNA TOPOISOMERASE 3-ALPHA"/>
    <property type="match status" value="1"/>
</dbReference>
<keyword evidence="4 8" id="KW-0460">Magnesium</keyword>
<evidence type="ECO:0000256" key="2">
    <source>
        <dbReference type="ARBA" id="ARBA00009446"/>
    </source>
</evidence>
<dbReference type="HAMAP" id="MF_00953">
    <property type="entry name" value="Topoisom_3_prok"/>
    <property type="match status" value="1"/>
</dbReference>
<dbReference type="GO" id="GO:0003677">
    <property type="term" value="F:DNA binding"/>
    <property type="evidence" value="ECO:0007669"/>
    <property type="project" value="UniProtKB-KW"/>
</dbReference>
<feature type="active site" description="O-(5'-phospho-DNA)-tyrosine intermediate" evidence="8">
    <location>
        <position position="308"/>
    </location>
</feature>
<dbReference type="AlphaFoldDB" id="A0A1C7DRS7"/>
<dbReference type="GO" id="GO:0006281">
    <property type="term" value="P:DNA repair"/>
    <property type="evidence" value="ECO:0007669"/>
    <property type="project" value="TreeGrafter"/>
</dbReference>
<dbReference type="GO" id="GO:0000287">
    <property type="term" value="F:magnesium ion binding"/>
    <property type="evidence" value="ECO:0007669"/>
    <property type="project" value="UniProtKB-UniRule"/>
</dbReference>
<comment type="function">
    <text evidence="8">Releases the supercoiling and torsional tension of DNA, which is introduced during the DNA replication and transcription, by transiently cleaving and rejoining one strand of the DNA duplex. Introduces a single-strand break via transesterification at a target site in duplex DNA. The scissile phosphodiester is attacked by the catalytic tyrosine of the enzyme, resulting in the formation of a DNA-(5'-phosphotyrosyl)-enzyme intermediate and the expulsion of a 3'-OH DNA strand. The free DNA strand then undergoes passage around the unbroken strand, thus removing DNA supercoils. Finally, in the religation step, the DNA 3'-OH attacks the covalent intermediate to expel the active-site tyrosine and restore the DNA phosphodiester backbone.</text>
</comment>
<evidence type="ECO:0000256" key="6">
    <source>
        <dbReference type="ARBA" id="ARBA00023125"/>
    </source>
</evidence>
<gene>
    <name evidence="8" type="primary">topB</name>
    <name evidence="12" type="ORF">BBI08_09630</name>
</gene>
<dbReference type="PANTHER" id="PTHR11390">
    <property type="entry name" value="PROKARYOTIC DNA TOPOISOMERASE"/>
    <property type="match status" value="1"/>
</dbReference>
<feature type="compositionally biased region" description="Polar residues" evidence="9">
    <location>
        <begin position="694"/>
        <end position="705"/>
    </location>
</feature>
<dbReference type="Gene3D" id="2.70.20.10">
    <property type="entry name" value="Topoisomerase I, domain 3"/>
    <property type="match status" value="1"/>
</dbReference>
<evidence type="ECO:0000256" key="4">
    <source>
        <dbReference type="ARBA" id="ARBA00022842"/>
    </source>
</evidence>
<comment type="catalytic activity">
    <reaction evidence="1 8">
        <text>ATP-independent breakage of single-stranded DNA, followed by passage and rejoining.</text>
        <dbReference type="EC" id="5.6.2.1"/>
    </reaction>
</comment>
<protein>
    <recommendedName>
        <fullName evidence="8">DNA topoisomerase 3</fullName>
        <ecNumber evidence="8">5.6.2.1</ecNumber>
    </recommendedName>
    <alternativeName>
        <fullName evidence="8">DNA topoisomerase III</fullName>
    </alternativeName>
</protein>
<dbReference type="STRING" id="1215089.BBI08_09630"/>
<dbReference type="InterPro" id="IPR003602">
    <property type="entry name" value="Topo_IA_DNA-bd_dom"/>
</dbReference>
<feature type="region of interest" description="Disordered" evidence="9">
    <location>
        <begin position="676"/>
        <end position="705"/>
    </location>
</feature>
<feature type="site" description="Interaction with DNA" evidence="8">
    <location>
        <position position="60"/>
    </location>
</feature>
<evidence type="ECO:0000256" key="5">
    <source>
        <dbReference type="ARBA" id="ARBA00023029"/>
    </source>
</evidence>
<feature type="site" description="Interaction with DNA" evidence="8">
    <location>
        <position position="175"/>
    </location>
</feature>
<evidence type="ECO:0000256" key="9">
    <source>
        <dbReference type="SAM" id="MobiDB-lite"/>
    </source>
</evidence>
<dbReference type="EC" id="5.6.2.1" evidence="8"/>
<dbReference type="PROSITE" id="PS50880">
    <property type="entry name" value="TOPRIM"/>
    <property type="match status" value="1"/>
</dbReference>
<dbReference type="PRINTS" id="PR00417">
    <property type="entry name" value="PRTPISMRASEI"/>
</dbReference>
<evidence type="ECO:0000259" key="11">
    <source>
        <dbReference type="PROSITE" id="PS52039"/>
    </source>
</evidence>
<dbReference type="RefSeq" id="WP_008496825.1">
    <property type="nucleotide sequence ID" value="NZ_CP016537.2"/>
</dbReference>
<dbReference type="InterPro" id="IPR003601">
    <property type="entry name" value="Topo_IA_2"/>
</dbReference>
<name>A0A1C7DRS7_9BACL</name>
<evidence type="ECO:0000256" key="1">
    <source>
        <dbReference type="ARBA" id="ARBA00000213"/>
    </source>
</evidence>
<reference evidence="13" key="2">
    <citation type="submission" date="2016-10" db="EMBL/GenBank/DDBJ databases">
        <authorList>
            <person name="See-Too W.S."/>
        </authorList>
    </citation>
    <scope>NUCLEOTIDE SEQUENCE [LARGE SCALE GENOMIC DNA]</scope>
    <source>
        <strain evidence="13">DSM 24743</strain>
    </source>
</reference>
<dbReference type="KEGG" id="phc:BBI08_09630"/>
<evidence type="ECO:0000313" key="12">
    <source>
        <dbReference type="EMBL" id="ANU14102.1"/>
    </source>
</evidence>
<dbReference type="OrthoDB" id="9803554at2"/>
<keyword evidence="7 8" id="KW-0413">Isomerase</keyword>
<sequence>MKSIVLAEKPSVARDIARVLGCEQKGNGYLEGKQYIVTWALGHLVTHAQPEQYNNDFKEWKMDTLPIIPKPFKLVPIKQSMKQFNAVKSQLQRGDVKEVIIATDAGREGELVARWILEKTNTRKPVKRLWISSVTDKAIKDGFNNLKEGRAYENLYAAAVARAEADWVVGINATRALTVKYNAQLSTGRVQTPTLAMIAERENQIRNFQPKPYYGMQAITDQATFTWTDGNSTQSFDKEKIDKLFNKLENTHEGTVTDIKITPKRQPAPPLFDLTELQKEAYKRYSWSAKETLNTLQNLYERYKIVTYPRTDSKHLTSDMRDTLKDRIKAVQMGPYRSAASMILKNPVAPQKGVIDDAKVSDHHAIIPTEETPPLHDLSDKEHKLYDMIVKRFLAVFYPQYEYDQTTVKLTAGGETFQAKGNTVRNEGWKRIYKDEDDSNDTTLPAFEKDQKLTLKGIALTDGKTKPPAFFNEGTLLGAMENPAQFMSGETKEVIQTLGEVGGLGTVATRADVIDKLFNTFLIEKKGKDLTITSKGRQLLELVPEDLKSPKLTADWEQQLTKIAKGQLKKEQFITEMIAFAEKSVSDIKKSDKKFKHDNITGKMCPDCGKPLLEVNGKRGKMNVCQDRECGYKKQVAMQTNARCPNCHKKLELQGEGDGKIFVCKCGHREKLSAFEKRKKSGQSKANKKDVNKYLNQQDDAPQNTAMADALKKLLGQSE</sequence>
<dbReference type="Pfam" id="PF01751">
    <property type="entry name" value="Toprim"/>
    <property type="match status" value="1"/>
</dbReference>
<dbReference type="Gene3D" id="1.10.290.10">
    <property type="entry name" value="Topoisomerase I, domain 4"/>
    <property type="match status" value="1"/>
</dbReference>
<comment type="caution">
    <text evidence="8">Lacks conserved residue(s) required for the propagation of feature annotation.</text>
</comment>
<evidence type="ECO:0000313" key="13">
    <source>
        <dbReference type="Proteomes" id="UP000092687"/>
    </source>
</evidence>
<evidence type="ECO:0000256" key="3">
    <source>
        <dbReference type="ARBA" id="ARBA00022723"/>
    </source>
</evidence>
<feature type="site" description="Interaction with DNA" evidence="8">
    <location>
        <position position="167"/>
    </location>
</feature>
<reference evidence="13" key="1">
    <citation type="submission" date="2016-07" db="EMBL/GenBank/DDBJ databases">
        <authorList>
            <person name="See-Too W.S."/>
        </authorList>
    </citation>
    <scope>NUCLEOTIDE SEQUENCE [LARGE SCALE GENOMIC DNA]</scope>
    <source>
        <strain evidence="13">DSM 24743</strain>
    </source>
</reference>
<dbReference type="EMBL" id="CP016537">
    <property type="protein sequence ID" value="ANU14102.1"/>
    <property type="molecule type" value="Genomic_DNA"/>
</dbReference>
<dbReference type="InterPro" id="IPR006171">
    <property type="entry name" value="TOPRIM_dom"/>
</dbReference>
<dbReference type="SMART" id="SM00436">
    <property type="entry name" value="TOP1Bc"/>
    <property type="match status" value="1"/>
</dbReference>
<organism evidence="12 13">
    <name type="scientific">Planococcus halocryophilus</name>
    <dbReference type="NCBI Taxonomy" id="1215089"/>
    <lineage>
        <taxon>Bacteria</taxon>
        <taxon>Bacillati</taxon>
        <taxon>Bacillota</taxon>
        <taxon>Bacilli</taxon>
        <taxon>Bacillales</taxon>
        <taxon>Caryophanaceae</taxon>
        <taxon>Planococcus</taxon>
    </lineage>
</organism>
<dbReference type="PROSITE" id="PS52039">
    <property type="entry name" value="TOPO_IA_2"/>
    <property type="match status" value="1"/>
</dbReference>
<dbReference type="SMART" id="SM00437">
    <property type="entry name" value="TOP1Ac"/>
    <property type="match status" value="1"/>
</dbReference>
<dbReference type="InterPro" id="IPR013826">
    <property type="entry name" value="Topo_IA_cen_sub3"/>
</dbReference>
<dbReference type="InterPro" id="IPR005738">
    <property type="entry name" value="TopoIII"/>
</dbReference>
<feature type="site" description="Interaction with DNA" evidence="8">
    <location>
        <position position="310"/>
    </location>
</feature>
<feature type="region of interest" description="Interaction with DNA" evidence="8">
    <location>
        <begin position="186"/>
        <end position="191"/>
    </location>
</feature>
<evidence type="ECO:0000256" key="8">
    <source>
        <dbReference type="HAMAP-Rule" id="MF_00953"/>
    </source>
</evidence>
<dbReference type="GO" id="GO:0006265">
    <property type="term" value="P:DNA topological change"/>
    <property type="evidence" value="ECO:0007669"/>
    <property type="project" value="UniProtKB-UniRule"/>
</dbReference>
<dbReference type="GO" id="GO:0043597">
    <property type="term" value="C:cytoplasmic replication fork"/>
    <property type="evidence" value="ECO:0007669"/>
    <property type="project" value="TreeGrafter"/>
</dbReference>
<feature type="binding site" evidence="8">
    <location>
        <position position="104"/>
    </location>
    <ligand>
        <name>Mg(2+)</name>
        <dbReference type="ChEBI" id="CHEBI:18420"/>
        <note>catalytic</note>
    </ligand>
</feature>
<dbReference type="InterPro" id="IPR023405">
    <property type="entry name" value="Topo_IA_core_domain"/>
</dbReference>
<keyword evidence="5 8" id="KW-0799">Topoisomerase</keyword>
<evidence type="ECO:0000259" key="10">
    <source>
        <dbReference type="PROSITE" id="PS50880"/>
    </source>
</evidence>
<keyword evidence="3 8" id="KW-0479">Metal-binding</keyword>
<dbReference type="SMART" id="SM00493">
    <property type="entry name" value="TOPRIM"/>
    <property type="match status" value="1"/>
</dbReference>
<dbReference type="InterPro" id="IPR034144">
    <property type="entry name" value="TOPRIM_TopoIII"/>
</dbReference>
<dbReference type="Proteomes" id="UP000092687">
    <property type="component" value="Chromosome"/>
</dbReference>
<dbReference type="InterPro" id="IPR000380">
    <property type="entry name" value="Topo_IA"/>
</dbReference>
<dbReference type="Gene3D" id="1.10.460.10">
    <property type="entry name" value="Topoisomerase I, domain 2"/>
    <property type="match status" value="1"/>
</dbReference>
<comment type="cofactor">
    <cofactor evidence="8">
        <name>Mg(2+)</name>
        <dbReference type="ChEBI" id="CHEBI:18420"/>
    </cofactor>
</comment>
<evidence type="ECO:0000256" key="7">
    <source>
        <dbReference type="ARBA" id="ARBA00023235"/>
    </source>
</evidence>
<dbReference type="InterPro" id="IPR013825">
    <property type="entry name" value="Topo_IA_cen_sub2"/>
</dbReference>
<dbReference type="InterPro" id="IPR023406">
    <property type="entry name" value="Topo_IA_AS"/>
</dbReference>
<proteinExistence type="inferred from homology"/>
<dbReference type="NCBIfam" id="TIGR01056">
    <property type="entry name" value="topB"/>
    <property type="match status" value="1"/>
</dbReference>
<dbReference type="Gene3D" id="3.40.50.140">
    <property type="match status" value="1"/>
</dbReference>
<dbReference type="InterPro" id="IPR013824">
    <property type="entry name" value="Topo_IA_cen_sub1"/>
</dbReference>
<dbReference type="PROSITE" id="PS00396">
    <property type="entry name" value="TOPO_IA_1"/>
    <property type="match status" value="1"/>
</dbReference>
<dbReference type="CDD" id="cd03362">
    <property type="entry name" value="TOPRIM_TopoIA_TopoIII"/>
    <property type="match status" value="1"/>
</dbReference>
<keyword evidence="6 8" id="KW-0238">DNA-binding</keyword>
<feature type="domain" description="Topo IA-type catalytic" evidence="11">
    <location>
        <begin position="152"/>
        <end position="585"/>
    </location>
</feature>
<dbReference type="NCBIfam" id="NF005829">
    <property type="entry name" value="PRK07726.1"/>
    <property type="match status" value="1"/>
</dbReference>
<accession>A0A1C7DRS7</accession>
<dbReference type="SUPFAM" id="SSF56712">
    <property type="entry name" value="Prokaryotic type I DNA topoisomerase"/>
    <property type="match status" value="1"/>
</dbReference>
<keyword evidence="13" id="KW-1185">Reference proteome</keyword>
<dbReference type="Pfam" id="PF01131">
    <property type="entry name" value="Topoisom_bac"/>
    <property type="match status" value="1"/>
</dbReference>
<dbReference type="InterPro" id="IPR013497">
    <property type="entry name" value="Topo_IA_cen"/>
</dbReference>